<dbReference type="KEGG" id="ffu:CLAFUR5_03625"/>
<dbReference type="EMBL" id="CP090164">
    <property type="protein sequence ID" value="UJO13064.1"/>
    <property type="molecule type" value="Genomic_DNA"/>
</dbReference>
<reference evidence="2" key="1">
    <citation type="submission" date="2021-12" db="EMBL/GenBank/DDBJ databases">
        <authorList>
            <person name="Zaccaron A."/>
            <person name="Stergiopoulos I."/>
        </authorList>
    </citation>
    <scope>NUCLEOTIDE SEQUENCE</scope>
    <source>
        <strain evidence="2">Race5_Kim</strain>
    </source>
</reference>
<evidence type="ECO:0000313" key="3">
    <source>
        <dbReference type="Proteomes" id="UP000756132"/>
    </source>
</evidence>
<evidence type="ECO:0000256" key="1">
    <source>
        <dbReference type="SAM" id="MobiDB-lite"/>
    </source>
</evidence>
<evidence type="ECO:0000313" key="2">
    <source>
        <dbReference type="EMBL" id="UJO13064.1"/>
    </source>
</evidence>
<keyword evidence="3" id="KW-1185">Reference proteome</keyword>
<dbReference type="Proteomes" id="UP000756132">
    <property type="component" value="Chromosome 2"/>
</dbReference>
<dbReference type="AlphaFoldDB" id="A0A9Q8P4N9"/>
<name>A0A9Q8P4N9_PASFU</name>
<organism evidence="2 3">
    <name type="scientific">Passalora fulva</name>
    <name type="common">Tomato leaf mold</name>
    <name type="synonym">Cladosporium fulvum</name>
    <dbReference type="NCBI Taxonomy" id="5499"/>
    <lineage>
        <taxon>Eukaryota</taxon>
        <taxon>Fungi</taxon>
        <taxon>Dikarya</taxon>
        <taxon>Ascomycota</taxon>
        <taxon>Pezizomycotina</taxon>
        <taxon>Dothideomycetes</taxon>
        <taxon>Dothideomycetidae</taxon>
        <taxon>Mycosphaerellales</taxon>
        <taxon>Mycosphaerellaceae</taxon>
        <taxon>Fulvia</taxon>
    </lineage>
</organism>
<protein>
    <submittedName>
        <fullName evidence="2">Uncharacterized protein</fullName>
    </submittedName>
</protein>
<proteinExistence type="predicted"/>
<sequence length="179" mass="20378">MALHVSTTRADDYGSLQSSSLHSRTWTHKPPTLGVADTQYLLETLSAALMEAHLSDNPLEHDVVHKHCSPDFRMFSENVHECSFPQTRNLHEHLANIKDLKEANPQWKKDCQNYSATIQEGADHAIVWFTTMGTGGPVGCSTKRESISRLWWRRRETDGVWETYQQRCIRGPGNLFAQS</sequence>
<accession>A0A9Q8P4N9</accession>
<gene>
    <name evidence="2" type="ORF">CLAFUR5_03625</name>
</gene>
<feature type="compositionally biased region" description="Polar residues" evidence="1">
    <location>
        <begin position="15"/>
        <end position="24"/>
    </location>
</feature>
<dbReference type="GeneID" id="71983503"/>
<dbReference type="RefSeq" id="XP_047757430.1">
    <property type="nucleotide sequence ID" value="XM_047902773.1"/>
</dbReference>
<feature type="region of interest" description="Disordered" evidence="1">
    <location>
        <begin position="1"/>
        <end position="24"/>
    </location>
</feature>
<reference evidence="2" key="2">
    <citation type="journal article" date="2022" name="Microb. Genom.">
        <title>A chromosome-scale genome assembly of the tomato pathogen Cladosporium fulvum reveals a compartmentalized genome architecture and the presence of a dispensable chromosome.</title>
        <authorList>
            <person name="Zaccaron A.Z."/>
            <person name="Chen L.H."/>
            <person name="Samaras A."/>
            <person name="Stergiopoulos I."/>
        </authorList>
    </citation>
    <scope>NUCLEOTIDE SEQUENCE</scope>
    <source>
        <strain evidence="2">Race5_Kim</strain>
    </source>
</reference>